<dbReference type="CDD" id="cd03674">
    <property type="entry name" value="NUDIX_Hydrolase"/>
    <property type="match status" value="1"/>
</dbReference>
<keyword evidence="1 3" id="KW-0378">Hydrolase</keyword>
<evidence type="ECO:0000313" key="3">
    <source>
        <dbReference type="EMBL" id="MFI2229080.1"/>
    </source>
</evidence>
<dbReference type="InterPro" id="IPR000086">
    <property type="entry name" value="NUDIX_hydrolase_dom"/>
</dbReference>
<evidence type="ECO:0000313" key="4">
    <source>
        <dbReference type="Proteomes" id="UP001611494"/>
    </source>
</evidence>
<name>A0ABW7VR50_9NOCA</name>
<dbReference type="PANTHER" id="PTHR21340:SF0">
    <property type="entry name" value="BIS(5'-NUCLEOSYL)-TETRAPHOSPHATASE [ASYMMETRICAL]"/>
    <property type="match status" value="1"/>
</dbReference>
<dbReference type="EMBL" id="JBIRYL010000001">
    <property type="protein sequence ID" value="MFI2229080.1"/>
    <property type="molecule type" value="Genomic_DNA"/>
</dbReference>
<dbReference type="InterPro" id="IPR051325">
    <property type="entry name" value="Nudix_hydrolase_domain"/>
</dbReference>
<proteinExistence type="predicted"/>
<dbReference type="PROSITE" id="PS51462">
    <property type="entry name" value="NUDIX"/>
    <property type="match status" value="1"/>
</dbReference>
<dbReference type="InterPro" id="IPR015797">
    <property type="entry name" value="NUDIX_hydrolase-like_dom_sf"/>
</dbReference>
<feature type="domain" description="Nudix hydrolase" evidence="2">
    <location>
        <begin position="49"/>
        <end position="182"/>
    </location>
</feature>
<dbReference type="SUPFAM" id="SSF55811">
    <property type="entry name" value="Nudix"/>
    <property type="match status" value="1"/>
</dbReference>
<organism evidence="3 4">
    <name type="scientific">Nocardia testacea</name>
    <dbReference type="NCBI Taxonomy" id="248551"/>
    <lineage>
        <taxon>Bacteria</taxon>
        <taxon>Bacillati</taxon>
        <taxon>Actinomycetota</taxon>
        <taxon>Actinomycetes</taxon>
        <taxon>Mycobacteriales</taxon>
        <taxon>Nocardiaceae</taxon>
        <taxon>Nocardia</taxon>
    </lineage>
</organism>
<evidence type="ECO:0000256" key="1">
    <source>
        <dbReference type="ARBA" id="ARBA00022801"/>
    </source>
</evidence>
<keyword evidence="4" id="KW-1185">Reference proteome</keyword>
<sequence length="211" mass="23126">MTSAVRAVHEIVTAIAPIDELERAHLAEAAEWVARTDDIFRRAKPATPGRHLVSYVVVVDPAGEAVFLVDHIKAGRRLPPGGHVEPGEHPAVTARREAAEELGVTAASGLHHEPLFLTITTTVGIDGGHEDVSLWYVLVADRRTQFTLDRGEFHGGRWWRVDEVAGADPARFDPHFPRFLTKLRRARAVGGPPRYPLRPVADEAPWSPSGS</sequence>
<reference evidence="3 4" key="1">
    <citation type="submission" date="2024-10" db="EMBL/GenBank/DDBJ databases">
        <title>The Natural Products Discovery Center: Release of the First 8490 Sequenced Strains for Exploring Actinobacteria Biosynthetic Diversity.</title>
        <authorList>
            <person name="Kalkreuter E."/>
            <person name="Kautsar S.A."/>
            <person name="Yang D."/>
            <person name="Bader C.D."/>
            <person name="Teijaro C.N."/>
            <person name="Fluegel L."/>
            <person name="Davis C.M."/>
            <person name="Simpson J.R."/>
            <person name="Lauterbach L."/>
            <person name="Steele A.D."/>
            <person name="Gui C."/>
            <person name="Meng S."/>
            <person name="Li G."/>
            <person name="Viehrig K."/>
            <person name="Ye F."/>
            <person name="Su P."/>
            <person name="Kiefer A.F."/>
            <person name="Nichols A."/>
            <person name="Cepeda A.J."/>
            <person name="Yan W."/>
            <person name="Fan B."/>
            <person name="Jiang Y."/>
            <person name="Adhikari A."/>
            <person name="Zheng C.-J."/>
            <person name="Schuster L."/>
            <person name="Cowan T.M."/>
            <person name="Smanski M.J."/>
            <person name="Chevrette M.G."/>
            <person name="De Carvalho L.P.S."/>
            <person name="Shen B."/>
        </authorList>
    </citation>
    <scope>NUCLEOTIDE SEQUENCE [LARGE SCALE GENOMIC DNA]</scope>
    <source>
        <strain evidence="3 4">NPDC019377</strain>
    </source>
</reference>
<accession>A0ABW7VR50</accession>
<dbReference type="PROSITE" id="PS00893">
    <property type="entry name" value="NUDIX_BOX"/>
    <property type="match status" value="1"/>
</dbReference>
<comment type="caution">
    <text evidence="3">The sequence shown here is derived from an EMBL/GenBank/DDBJ whole genome shotgun (WGS) entry which is preliminary data.</text>
</comment>
<dbReference type="Pfam" id="PF00293">
    <property type="entry name" value="NUDIX"/>
    <property type="match status" value="1"/>
</dbReference>
<dbReference type="Gene3D" id="3.90.79.10">
    <property type="entry name" value="Nucleoside Triphosphate Pyrophosphohydrolase"/>
    <property type="match status" value="1"/>
</dbReference>
<dbReference type="RefSeq" id="WP_397059722.1">
    <property type="nucleotide sequence ID" value="NZ_JBIRYL010000001.1"/>
</dbReference>
<dbReference type="Proteomes" id="UP001611494">
    <property type="component" value="Unassembled WGS sequence"/>
</dbReference>
<dbReference type="InterPro" id="IPR020084">
    <property type="entry name" value="NUDIX_hydrolase_CS"/>
</dbReference>
<dbReference type="GO" id="GO:0016787">
    <property type="term" value="F:hydrolase activity"/>
    <property type="evidence" value="ECO:0007669"/>
    <property type="project" value="UniProtKB-KW"/>
</dbReference>
<gene>
    <name evidence="3" type="ORF">ACH49Z_04445</name>
</gene>
<evidence type="ECO:0000259" key="2">
    <source>
        <dbReference type="PROSITE" id="PS51462"/>
    </source>
</evidence>
<protein>
    <submittedName>
        <fullName evidence="3">NUDIX hydrolase</fullName>
    </submittedName>
</protein>
<dbReference type="PANTHER" id="PTHR21340">
    <property type="entry name" value="DIADENOSINE 5,5-P1,P4-TETRAPHOSPHATE PYROPHOSPHOHYDROLASE MUTT"/>
    <property type="match status" value="1"/>
</dbReference>